<sequence length="559" mass="62343">MSSPCAPLPLRNVLHELIEQGIHSCDLVELRLQGSDKVTFRAASLLDDYMFRPQALGKLSLYEFVAAHFRRKRTQLTRDAALFLPDHPLFNTHCVGTHKCKVVPVVGGMHMPLVDTESPREIVVQRSQSALVLFKPFRVLTDLVTNPTNSDAWIEAFLQWHPTRTSFTCEIMANMDDYSRAAKESTERGETNATEVNTNDGDDSDEDDAMGTRDDIDAALDRAATTRESTVTPPVLSSDDFYHLFVDDDDGDGVGDLNEDQASVFPSNLPIFPNAASPVSNSQFQHLLRIPAQMTANTVDGSRRQASSTVEFSINELQQFVNDTSNDETERPRSESFRNEQPTEVIALLQSALGNAREWLPPPPPSPHDAPPPPPLKPYASIVEVSQTFTLNERQHIAFTLIATSLLMWWQCSRRICVVEPRRGTTPGLPPRTDRWKILWRFKLPSRKNSSRQTSSIVSKPPSDSVGKSGETRQEVSYLRCQTLGAAISHAQSYERAHFTGNNVSSDQAGRPAATATPEPMDISAMDSRRISKEACCQHRLCFYCKAPGHRIRDCSKKP</sequence>
<dbReference type="GO" id="GO:0008270">
    <property type="term" value="F:zinc ion binding"/>
    <property type="evidence" value="ECO:0007669"/>
    <property type="project" value="UniProtKB-KW"/>
</dbReference>
<feature type="compositionally biased region" description="Acidic residues" evidence="2">
    <location>
        <begin position="200"/>
        <end position="209"/>
    </location>
</feature>
<feature type="compositionally biased region" description="Basic and acidic residues" evidence="2">
    <location>
        <begin position="180"/>
        <end position="190"/>
    </location>
</feature>
<proteinExistence type="predicted"/>
<feature type="compositionally biased region" description="Pro residues" evidence="2">
    <location>
        <begin position="360"/>
        <end position="377"/>
    </location>
</feature>
<feature type="region of interest" description="Disordered" evidence="2">
    <location>
        <begin position="180"/>
        <end position="212"/>
    </location>
</feature>
<keyword evidence="1" id="KW-0862">Zinc</keyword>
<dbReference type="Pfam" id="PF00098">
    <property type="entry name" value="zf-CCHC"/>
    <property type="match status" value="1"/>
</dbReference>
<gene>
    <name evidence="4" type="ORF">F442_03692</name>
</gene>
<accession>W2ZVQ0</accession>
<evidence type="ECO:0000256" key="2">
    <source>
        <dbReference type="SAM" id="MobiDB-lite"/>
    </source>
</evidence>
<dbReference type="InterPro" id="IPR001878">
    <property type="entry name" value="Znf_CCHC"/>
</dbReference>
<protein>
    <recommendedName>
        <fullName evidence="3">CCHC-type domain-containing protein</fullName>
    </recommendedName>
</protein>
<evidence type="ECO:0000313" key="5">
    <source>
        <dbReference type="Proteomes" id="UP000018948"/>
    </source>
</evidence>
<dbReference type="AlphaFoldDB" id="W2ZVQ0"/>
<feature type="region of interest" description="Disordered" evidence="2">
    <location>
        <begin position="317"/>
        <end position="341"/>
    </location>
</feature>
<name>W2ZVQ0_PHYNI</name>
<evidence type="ECO:0000313" key="4">
    <source>
        <dbReference type="EMBL" id="ETP51105.1"/>
    </source>
</evidence>
<dbReference type="GO" id="GO:0003676">
    <property type="term" value="F:nucleic acid binding"/>
    <property type="evidence" value="ECO:0007669"/>
    <property type="project" value="InterPro"/>
</dbReference>
<evidence type="ECO:0000256" key="1">
    <source>
        <dbReference type="PROSITE-ProRule" id="PRU00047"/>
    </source>
</evidence>
<reference evidence="4 5" key="1">
    <citation type="submission" date="2013-11" db="EMBL/GenBank/DDBJ databases">
        <title>The Genome Sequence of Phytophthora parasitica P10297.</title>
        <authorList>
            <consortium name="The Broad Institute Genomics Platform"/>
            <person name="Russ C."/>
            <person name="Tyler B."/>
            <person name="Panabieres F."/>
            <person name="Shan W."/>
            <person name="Tripathy S."/>
            <person name="Grunwald N."/>
            <person name="Machado M."/>
            <person name="Johnson C.S."/>
            <person name="Walker B."/>
            <person name="Young S.K."/>
            <person name="Zeng Q."/>
            <person name="Gargeya S."/>
            <person name="Fitzgerald M."/>
            <person name="Haas B."/>
            <person name="Abouelleil A."/>
            <person name="Allen A.W."/>
            <person name="Alvarado L."/>
            <person name="Arachchi H.M."/>
            <person name="Berlin A.M."/>
            <person name="Chapman S.B."/>
            <person name="Gainer-Dewar J."/>
            <person name="Goldberg J."/>
            <person name="Griggs A."/>
            <person name="Gujja S."/>
            <person name="Hansen M."/>
            <person name="Howarth C."/>
            <person name="Imamovic A."/>
            <person name="Ireland A."/>
            <person name="Larimer J."/>
            <person name="McCowan C."/>
            <person name="Murphy C."/>
            <person name="Pearson M."/>
            <person name="Poon T.W."/>
            <person name="Priest M."/>
            <person name="Roberts A."/>
            <person name="Saif S."/>
            <person name="Shea T."/>
            <person name="Sisk P."/>
            <person name="Sykes S."/>
            <person name="Wortman J."/>
            <person name="Nusbaum C."/>
            <person name="Birren B."/>
        </authorList>
    </citation>
    <scope>NUCLEOTIDE SEQUENCE [LARGE SCALE GENOMIC DNA]</scope>
    <source>
        <strain evidence="4 5">P10297</strain>
    </source>
</reference>
<feature type="region of interest" description="Disordered" evidence="2">
    <location>
        <begin position="356"/>
        <end position="378"/>
    </location>
</feature>
<feature type="region of interest" description="Disordered" evidence="2">
    <location>
        <begin position="501"/>
        <end position="520"/>
    </location>
</feature>
<dbReference type="PROSITE" id="PS50158">
    <property type="entry name" value="ZF_CCHC"/>
    <property type="match status" value="1"/>
</dbReference>
<feature type="region of interest" description="Disordered" evidence="2">
    <location>
        <begin position="451"/>
        <end position="471"/>
    </location>
</feature>
<keyword evidence="1" id="KW-0479">Metal-binding</keyword>
<dbReference type="EMBL" id="ANIY01000849">
    <property type="protein sequence ID" value="ETP51105.1"/>
    <property type="molecule type" value="Genomic_DNA"/>
</dbReference>
<feature type="compositionally biased region" description="Basic and acidic residues" evidence="2">
    <location>
        <begin position="328"/>
        <end position="338"/>
    </location>
</feature>
<feature type="domain" description="CCHC-type" evidence="3">
    <location>
        <begin position="542"/>
        <end position="557"/>
    </location>
</feature>
<evidence type="ECO:0000259" key="3">
    <source>
        <dbReference type="PROSITE" id="PS50158"/>
    </source>
</evidence>
<keyword evidence="1" id="KW-0863">Zinc-finger</keyword>
<comment type="caution">
    <text evidence="4">The sequence shown here is derived from an EMBL/GenBank/DDBJ whole genome shotgun (WGS) entry which is preliminary data.</text>
</comment>
<dbReference type="SMART" id="SM00343">
    <property type="entry name" value="ZnF_C2HC"/>
    <property type="match status" value="1"/>
</dbReference>
<organism evidence="4 5">
    <name type="scientific">Phytophthora nicotianae P10297</name>
    <dbReference type="NCBI Taxonomy" id="1317064"/>
    <lineage>
        <taxon>Eukaryota</taxon>
        <taxon>Sar</taxon>
        <taxon>Stramenopiles</taxon>
        <taxon>Oomycota</taxon>
        <taxon>Peronosporomycetes</taxon>
        <taxon>Peronosporales</taxon>
        <taxon>Peronosporaceae</taxon>
        <taxon>Phytophthora</taxon>
    </lineage>
</organism>
<dbReference type="Proteomes" id="UP000018948">
    <property type="component" value="Unassembled WGS sequence"/>
</dbReference>